<dbReference type="AlphaFoldDB" id="A0AAW1AR67"/>
<feature type="region of interest" description="Disordered" evidence="1">
    <location>
        <begin position="267"/>
        <end position="292"/>
    </location>
</feature>
<accession>A0AAW1AR67</accession>
<protein>
    <submittedName>
        <fullName evidence="2">Glutamate receptor ionotropic NMDA 1</fullName>
    </submittedName>
</protein>
<comment type="caution">
    <text evidence="2">The sequence shown here is derived from an EMBL/GenBank/DDBJ whole genome shotgun (WGS) entry which is preliminary data.</text>
</comment>
<keyword evidence="3" id="KW-1185">Reference proteome</keyword>
<sequence>MTPRAPPPRPGLLGCPSGANPQPARSGRLNAPVELSATGSCSRAQPRPSCSRGPVEPSSQTRPGAHGGGRRRSTLSSDSGAARGGAIIQKPLARKVGVGDPSGAGGLTVRGLAFRGPSLARPPRPRPESTCRGCRSGRLAEPPGASPARPTDRREFSTAESGSPGARGAMRLLLLAVLLWFSVARAGCEPKIINIGAVLSTKKHEQVFRDAISQANKRHGTWKIQLNATSVTHKPNAIQMALSVCEDLISSQVGAGPVPSQGSATLLLPPLPPLLPQESAPPSPSTGGQARERGQYLGASGAKGRGGGLLAAASEVCPRRGGGGIPKGKGHQQSRLCLPMFWAGCLWRPVARERKWKQQTPPPLLLLSSSQAPSRKG</sequence>
<keyword evidence="2" id="KW-0675">Receptor</keyword>
<feature type="compositionally biased region" description="Pro residues" evidence="1">
    <location>
        <begin position="269"/>
        <end position="284"/>
    </location>
</feature>
<evidence type="ECO:0000313" key="3">
    <source>
        <dbReference type="Proteomes" id="UP001474421"/>
    </source>
</evidence>
<dbReference type="Proteomes" id="UP001474421">
    <property type="component" value="Unassembled WGS sequence"/>
</dbReference>
<reference evidence="2 3" key="1">
    <citation type="journal article" date="2024" name="Proc. Natl. Acad. Sci. U.S.A.">
        <title>The genetic regulatory architecture and epigenomic basis for age-related changes in rattlesnake venom.</title>
        <authorList>
            <person name="Hogan M.P."/>
            <person name="Holding M.L."/>
            <person name="Nystrom G.S."/>
            <person name="Colston T.J."/>
            <person name="Bartlett D.A."/>
            <person name="Mason A.J."/>
            <person name="Ellsworth S.A."/>
            <person name="Rautsaw R.M."/>
            <person name="Lawrence K.C."/>
            <person name="Strickland J.L."/>
            <person name="He B."/>
            <person name="Fraser P."/>
            <person name="Margres M.J."/>
            <person name="Gilbert D.M."/>
            <person name="Gibbs H.L."/>
            <person name="Parkinson C.L."/>
            <person name="Rokyta D.R."/>
        </authorList>
    </citation>
    <scope>NUCLEOTIDE SEQUENCE [LARGE SCALE GENOMIC DNA]</scope>
    <source>
        <strain evidence="2">DRR0105</strain>
    </source>
</reference>
<dbReference type="Gene3D" id="3.40.50.2300">
    <property type="match status" value="1"/>
</dbReference>
<feature type="compositionally biased region" description="Low complexity" evidence="1">
    <location>
        <begin position="365"/>
        <end position="377"/>
    </location>
</feature>
<gene>
    <name evidence="2" type="ORF">NXF25_017051</name>
</gene>
<evidence type="ECO:0000313" key="2">
    <source>
        <dbReference type="EMBL" id="KAK9392207.1"/>
    </source>
</evidence>
<dbReference type="EMBL" id="JAOTOJ010000016">
    <property type="protein sequence ID" value="KAK9392207.1"/>
    <property type="molecule type" value="Genomic_DNA"/>
</dbReference>
<feature type="compositionally biased region" description="Pro residues" evidence="1">
    <location>
        <begin position="1"/>
        <end position="10"/>
    </location>
</feature>
<feature type="region of interest" description="Disordered" evidence="1">
    <location>
        <begin position="1"/>
        <end position="164"/>
    </location>
</feature>
<proteinExistence type="predicted"/>
<name>A0AAW1AR67_CROAD</name>
<evidence type="ECO:0000256" key="1">
    <source>
        <dbReference type="SAM" id="MobiDB-lite"/>
    </source>
</evidence>
<feature type="region of interest" description="Disordered" evidence="1">
    <location>
        <begin position="355"/>
        <end position="377"/>
    </location>
</feature>
<organism evidence="2 3">
    <name type="scientific">Crotalus adamanteus</name>
    <name type="common">Eastern diamondback rattlesnake</name>
    <dbReference type="NCBI Taxonomy" id="8729"/>
    <lineage>
        <taxon>Eukaryota</taxon>
        <taxon>Metazoa</taxon>
        <taxon>Chordata</taxon>
        <taxon>Craniata</taxon>
        <taxon>Vertebrata</taxon>
        <taxon>Euteleostomi</taxon>
        <taxon>Lepidosauria</taxon>
        <taxon>Squamata</taxon>
        <taxon>Bifurcata</taxon>
        <taxon>Unidentata</taxon>
        <taxon>Episquamata</taxon>
        <taxon>Toxicofera</taxon>
        <taxon>Serpentes</taxon>
        <taxon>Colubroidea</taxon>
        <taxon>Viperidae</taxon>
        <taxon>Crotalinae</taxon>
        <taxon>Crotalus</taxon>
    </lineage>
</organism>